<proteinExistence type="predicted"/>
<comment type="caution">
    <text evidence="1">The sequence shown here is derived from an EMBL/GenBank/DDBJ whole genome shotgun (WGS) entry which is preliminary data.</text>
</comment>
<evidence type="ECO:0000313" key="1">
    <source>
        <dbReference type="EMBL" id="KAH6931618.1"/>
    </source>
</evidence>
<name>A0ACB7S9S3_HYAAI</name>
<gene>
    <name evidence="1" type="ORF">HPB50_026127</name>
</gene>
<accession>A0ACB7S9S3</accession>
<protein>
    <submittedName>
        <fullName evidence="1">Uncharacterized protein</fullName>
    </submittedName>
</protein>
<dbReference type="EMBL" id="CM023485">
    <property type="protein sequence ID" value="KAH6931618.1"/>
    <property type="molecule type" value="Genomic_DNA"/>
</dbReference>
<dbReference type="Proteomes" id="UP000821845">
    <property type="component" value="Chromosome 5"/>
</dbReference>
<evidence type="ECO:0000313" key="2">
    <source>
        <dbReference type="Proteomes" id="UP000821845"/>
    </source>
</evidence>
<sequence>MKIQVGGEERSEEEGRERAQVAGDCGCAITLRRRRPALLRRCGKDGEKAAREREREKKKSGRRRRLPLFTRPGGVKRPKRPPSGRDEEKRERQRSRAKRETAAAAACAAPKKQTRTQQKDCTRWRNGQENRNQSSPNTK</sequence>
<keyword evidence="2" id="KW-1185">Reference proteome</keyword>
<organism evidence="1 2">
    <name type="scientific">Hyalomma asiaticum</name>
    <name type="common">Tick</name>
    <dbReference type="NCBI Taxonomy" id="266040"/>
    <lineage>
        <taxon>Eukaryota</taxon>
        <taxon>Metazoa</taxon>
        <taxon>Ecdysozoa</taxon>
        <taxon>Arthropoda</taxon>
        <taxon>Chelicerata</taxon>
        <taxon>Arachnida</taxon>
        <taxon>Acari</taxon>
        <taxon>Parasitiformes</taxon>
        <taxon>Ixodida</taxon>
        <taxon>Ixodoidea</taxon>
        <taxon>Ixodidae</taxon>
        <taxon>Hyalomminae</taxon>
        <taxon>Hyalomma</taxon>
    </lineage>
</organism>
<reference evidence="1" key="1">
    <citation type="submission" date="2020-05" db="EMBL/GenBank/DDBJ databases">
        <title>Large-scale comparative analyses of tick genomes elucidate their genetic diversity and vector capacities.</title>
        <authorList>
            <person name="Jia N."/>
            <person name="Wang J."/>
            <person name="Shi W."/>
            <person name="Du L."/>
            <person name="Sun Y."/>
            <person name="Zhan W."/>
            <person name="Jiang J."/>
            <person name="Wang Q."/>
            <person name="Zhang B."/>
            <person name="Ji P."/>
            <person name="Sakyi L.B."/>
            <person name="Cui X."/>
            <person name="Yuan T."/>
            <person name="Jiang B."/>
            <person name="Yang W."/>
            <person name="Lam T.T.-Y."/>
            <person name="Chang Q."/>
            <person name="Ding S."/>
            <person name="Wang X."/>
            <person name="Zhu J."/>
            <person name="Ruan X."/>
            <person name="Zhao L."/>
            <person name="Wei J."/>
            <person name="Que T."/>
            <person name="Du C."/>
            <person name="Cheng J."/>
            <person name="Dai P."/>
            <person name="Han X."/>
            <person name="Huang E."/>
            <person name="Gao Y."/>
            <person name="Liu J."/>
            <person name="Shao H."/>
            <person name="Ye R."/>
            <person name="Li L."/>
            <person name="Wei W."/>
            <person name="Wang X."/>
            <person name="Wang C."/>
            <person name="Yang T."/>
            <person name="Huo Q."/>
            <person name="Li W."/>
            <person name="Guo W."/>
            <person name="Chen H."/>
            <person name="Zhou L."/>
            <person name="Ni X."/>
            <person name="Tian J."/>
            <person name="Zhou Y."/>
            <person name="Sheng Y."/>
            <person name="Liu T."/>
            <person name="Pan Y."/>
            <person name="Xia L."/>
            <person name="Li J."/>
            <person name="Zhao F."/>
            <person name="Cao W."/>
        </authorList>
    </citation>
    <scope>NUCLEOTIDE SEQUENCE</scope>
    <source>
        <strain evidence="1">Hyas-2018</strain>
    </source>
</reference>